<dbReference type="SUPFAM" id="SSF101756">
    <property type="entry name" value="Hypothetical protein YgiW"/>
    <property type="match status" value="1"/>
</dbReference>
<gene>
    <name evidence="1" type="ORF">NIES806_40300</name>
</gene>
<evidence type="ECO:0008006" key="3">
    <source>
        <dbReference type="Google" id="ProtNLM"/>
    </source>
</evidence>
<evidence type="ECO:0000313" key="1">
    <source>
        <dbReference type="EMBL" id="BAZ87799.1"/>
    </source>
</evidence>
<dbReference type="AlphaFoldDB" id="A0A1Z4V912"/>
<organism evidence="1 2">
    <name type="scientific">Dolichospermum compactum NIES-806</name>
    <dbReference type="NCBI Taxonomy" id="1973481"/>
    <lineage>
        <taxon>Bacteria</taxon>
        <taxon>Bacillati</taxon>
        <taxon>Cyanobacteriota</taxon>
        <taxon>Cyanophyceae</taxon>
        <taxon>Nostocales</taxon>
        <taxon>Aphanizomenonaceae</taxon>
        <taxon>Dolichospermum</taxon>
        <taxon>Dolichospermum compactum</taxon>
    </lineage>
</organism>
<dbReference type="Gene3D" id="2.40.50.200">
    <property type="entry name" value="Bacterial OB-fold"/>
    <property type="match status" value="1"/>
</dbReference>
<evidence type="ECO:0000313" key="2">
    <source>
        <dbReference type="Proteomes" id="UP000218702"/>
    </source>
</evidence>
<dbReference type="Proteomes" id="UP000218702">
    <property type="component" value="Chromosome"/>
</dbReference>
<dbReference type="PROSITE" id="PS51257">
    <property type="entry name" value="PROKAR_LIPOPROTEIN"/>
    <property type="match status" value="1"/>
</dbReference>
<dbReference type="EMBL" id="AP018316">
    <property type="protein sequence ID" value="BAZ87799.1"/>
    <property type="molecule type" value="Genomic_DNA"/>
</dbReference>
<protein>
    <recommendedName>
        <fullName evidence="3">Nucleic acid binding OB-fold tRNA/helicase-type</fullName>
    </recommendedName>
</protein>
<keyword evidence="2" id="KW-1185">Reference proteome</keyword>
<proteinExistence type="predicted"/>
<accession>A0A1Z4V912</accession>
<sequence>MAVIQKIAQSIALMPPAKIFTVGLSFSLVTGLYACGKGVNSGINLQNFNIGANVTQIQKITKKNQDTPVYIQGKVEKYAPLIKKKAYQINDSTGKIWVITNQGDFQVGEQVVLKGNVQYQSVPLAGKEYGELYLEEK</sequence>
<dbReference type="KEGG" id="dcm:NIES806_40300"/>
<name>A0A1Z4V912_9CYAN</name>
<reference evidence="1 2" key="1">
    <citation type="submission" date="2017-06" db="EMBL/GenBank/DDBJ databases">
        <title>Genome sequencing of cyanobaciteial culture collection at National Institute for Environmental Studies (NIES).</title>
        <authorList>
            <person name="Hirose Y."/>
            <person name="Shimura Y."/>
            <person name="Fujisawa T."/>
            <person name="Nakamura Y."/>
            <person name="Kawachi M."/>
        </authorList>
    </citation>
    <scope>NUCLEOTIDE SEQUENCE [LARGE SCALE GENOMIC DNA]</scope>
    <source>
        <strain evidence="1 2">NIES-806</strain>
    </source>
</reference>
<dbReference type="InterPro" id="IPR036700">
    <property type="entry name" value="BOBF_sf"/>
</dbReference>